<name>A0AAV2G7H7_9ROSI</name>
<dbReference type="Pfam" id="PF06839">
    <property type="entry name" value="Zn_ribbon_GRF"/>
    <property type="match status" value="1"/>
</dbReference>
<keyword evidence="5" id="KW-0175">Coiled coil</keyword>
<keyword evidence="3" id="KW-0862">Zinc</keyword>
<evidence type="ECO:0000313" key="8">
    <source>
        <dbReference type="EMBL" id="CAL1405778.1"/>
    </source>
</evidence>
<sequence>MSRRVGKIATKASSSSGSSSTKPIRCNFHRAPCVVNTSRTDDNPGRLFYSCPFWKDEEKNCRFFRWVDAVTESDFMLGGLMEENERLKSTLEAFEGQLRRAEEKAKKRKQEKLAMLEDLTKVTEINSAKFW</sequence>
<evidence type="ECO:0000256" key="4">
    <source>
        <dbReference type="PROSITE-ProRule" id="PRU01343"/>
    </source>
</evidence>
<gene>
    <name evidence="8" type="ORF">LTRI10_LOCUS45547</name>
</gene>
<organism evidence="8 9">
    <name type="scientific">Linum trigynum</name>
    <dbReference type="NCBI Taxonomy" id="586398"/>
    <lineage>
        <taxon>Eukaryota</taxon>
        <taxon>Viridiplantae</taxon>
        <taxon>Streptophyta</taxon>
        <taxon>Embryophyta</taxon>
        <taxon>Tracheophyta</taxon>
        <taxon>Spermatophyta</taxon>
        <taxon>Magnoliopsida</taxon>
        <taxon>eudicotyledons</taxon>
        <taxon>Gunneridae</taxon>
        <taxon>Pentapetalae</taxon>
        <taxon>rosids</taxon>
        <taxon>fabids</taxon>
        <taxon>Malpighiales</taxon>
        <taxon>Linaceae</taxon>
        <taxon>Linum</taxon>
    </lineage>
</organism>
<dbReference type="InterPro" id="IPR010666">
    <property type="entry name" value="Znf_GRF"/>
</dbReference>
<dbReference type="EMBL" id="OZ034821">
    <property type="protein sequence ID" value="CAL1405778.1"/>
    <property type="molecule type" value="Genomic_DNA"/>
</dbReference>
<evidence type="ECO:0000256" key="2">
    <source>
        <dbReference type="ARBA" id="ARBA00022771"/>
    </source>
</evidence>
<keyword evidence="1" id="KW-0479">Metal-binding</keyword>
<dbReference type="PROSITE" id="PS51999">
    <property type="entry name" value="ZF_GRF"/>
    <property type="match status" value="1"/>
</dbReference>
<feature type="region of interest" description="Disordered" evidence="6">
    <location>
        <begin position="1"/>
        <end position="23"/>
    </location>
</feature>
<feature type="coiled-coil region" evidence="5">
    <location>
        <begin position="77"/>
        <end position="119"/>
    </location>
</feature>
<evidence type="ECO:0000259" key="7">
    <source>
        <dbReference type="PROSITE" id="PS51999"/>
    </source>
</evidence>
<evidence type="ECO:0000256" key="1">
    <source>
        <dbReference type="ARBA" id="ARBA00022723"/>
    </source>
</evidence>
<evidence type="ECO:0000313" key="9">
    <source>
        <dbReference type="Proteomes" id="UP001497516"/>
    </source>
</evidence>
<evidence type="ECO:0000256" key="3">
    <source>
        <dbReference type="ARBA" id="ARBA00022833"/>
    </source>
</evidence>
<dbReference type="PANTHER" id="PTHR33680:SF1">
    <property type="entry name" value="OS05G0489500 PROTEIN"/>
    <property type="match status" value="1"/>
</dbReference>
<dbReference type="AlphaFoldDB" id="A0AAV2G7H7"/>
<keyword evidence="2 4" id="KW-0863">Zinc-finger</keyword>
<feature type="domain" description="GRF-type" evidence="7">
    <location>
        <begin position="26"/>
        <end position="70"/>
    </location>
</feature>
<keyword evidence="9" id="KW-1185">Reference proteome</keyword>
<evidence type="ECO:0000256" key="5">
    <source>
        <dbReference type="SAM" id="Coils"/>
    </source>
</evidence>
<evidence type="ECO:0000256" key="6">
    <source>
        <dbReference type="SAM" id="MobiDB-lite"/>
    </source>
</evidence>
<dbReference type="GO" id="GO:0008270">
    <property type="term" value="F:zinc ion binding"/>
    <property type="evidence" value="ECO:0007669"/>
    <property type="project" value="UniProtKB-KW"/>
</dbReference>
<dbReference type="PANTHER" id="PTHR33680">
    <property type="entry name" value="OS07G0190500 PROTEIN"/>
    <property type="match status" value="1"/>
</dbReference>
<proteinExistence type="predicted"/>
<protein>
    <recommendedName>
        <fullName evidence="7">GRF-type domain-containing protein</fullName>
    </recommendedName>
</protein>
<reference evidence="8 9" key="1">
    <citation type="submission" date="2024-04" db="EMBL/GenBank/DDBJ databases">
        <authorList>
            <person name="Fracassetti M."/>
        </authorList>
    </citation>
    <scope>NUCLEOTIDE SEQUENCE [LARGE SCALE GENOMIC DNA]</scope>
</reference>
<dbReference type="Proteomes" id="UP001497516">
    <property type="component" value="Chromosome 8"/>
</dbReference>
<accession>A0AAV2G7H7</accession>